<proteinExistence type="predicted"/>
<accession>U9SXS9</accession>
<sequence length="171" mass="19558">MQHQYSIINISSIEWIRLQFWPTNPTSTRAMHYNGQFNIKYQIQARQLPDDKHKVLIGEGAATSTAVIDVPTIIEDSFYYGNVFVSYKDTVFQPSNANRRATAFFNAIQTHYISHIPPILCLYTDNGHTTFGSVQISLICLFLHSDFDMLIALQEIRAAAAKNEDLKKWIT</sequence>
<dbReference type="EMBL" id="KI297026">
    <property type="protein sequence ID" value="ESA00685.1"/>
    <property type="molecule type" value="Genomic_DNA"/>
</dbReference>
<protein>
    <submittedName>
        <fullName evidence="1">Uncharacterized protein</fullName>
    </submittedName>
</protein>
<dbReference type="AlphaFoldDB" id="U9SXS9"/>
<evidence type="ECO:0000313" key="1">
    <source>
        <dbReference type="EMBL" id="ESA00685.1"/>
    </source>
</evidence>
<organism evidence="1">
    <name type="scientific">Rhizophagus irregularis (strain DAOM 181602 / DAOM 197198 / MUCL 43194)</name>
    <name type="common">Arbuscular mycorrhizal fungus</name>
    <name type="synonym">Glomus intraradices</name>
    <dbReference type="NCBI Taxonomy" id="747089"/>
    <lineage>
        <taxon>Eukaryota</taxon>
        <taxon>Fungi</taxon>
        <taxon>Fungi incertae sedis</taxon>
        <taxon>Mucoromycota</taxon>
        <taxon>Glomeromycotina</taxon>
        <taxon>Glomeromycetes</taxon>
        <taxon>Glomerales</taxon>
        <taxon>Glomeraceae</taxon>
        <taxon>Rhizophagus</taxon>
    </lineage>
</organism>
<gene>
    <name evidence="1" type="ORF">GLOINDRAFT_8251</name>
</gene>
<name>U9SXS9_RHIID</name>
<dbReference type="VEuPathDB" id="FungiDB:RhiirFUN_003068"/>
<reference evidence="1" key="1">
    <citation type="submission" date="2013-07" db="EMBL/GenBank/DDBJ databases">
        <title>The genome of an arbuscular mycorrhizal fungus provides insights into the evolution of the oldest plant symbiosis.</title>
        <authorList>
            <consortium name="DOE Joint Genome Institute"/>
            <person name="Tisserant E."/>
            <person name="Malbreil M."/>
            <person name="Kuo A."/>
            <person name="Kohler A."/>
            <person name="Symeonidi A."/>
            <person name="Balestrini R."/>
            <person name="Charron P."/>
            <person name="Duensing N."/>
            <person name="Frei-dit-Frey N."/>
            <person name="Gianinazzi-Pearson V."/>
            <person name="Gilbert B."/>
            <person name="Handa Y."/>
            <person name="Hijri M."/>
            <person name="Kaul R."/>
            <person name="Kawaguchi M."/>
            <person name="Krajinski F."/>
            <person name="Lammers P."/>
            <person name="Lapierre D."/>
            <person name="Masclaux F.G."/>
            <person name="Murat C."/>
            <person name="Morin E."/>
            <person name="Ndikumana S."/>
            <person name="Pagni M."/>
            <person name="Petitpierre D."/>
            <person name="Requena N."/>
            <person name="Rosikiewicz P."/>
            <person name="Riley R."/>
            <person name="Saito K."/>
            <person name="San Clemente H."/>
            <person name="Shapiro H."/>
            <person name="van Tuinen D."/>
            <person name="Becard G."/>
            <person name="Bonfante P."/>
            <person name="Paszkowski U."/>
            <person name="Shachar-Hill Y."/>
            <person name="Young J.P."/>
            <person name="Sanders I.R."/>
            <person name="Henrissat B."/>
            <person name="Rensing S.A."/>
            <person name="Grigoriev I.V."/>
            <person name="Corradi N."/>
            <person name="Roux C."/>
            <person name="Martin F."/>
        </authorList>
    </citation>
    <scope>NUCLEOTIDE SEQUENCE</scope>
    <source>
        <strain evidence="1">DAOM 197198</strain>
    </source>
</reference>
<dbReference type="HOGENOM" id="CLU_1563707_0_0_1"/>